<dbReference type="PROSITE" id="PS51702">
    <property type="entry name" value="HTH_MU"/>
    <property type="match status" value="1"/>
</dbReference>
<dbReference type="Pfam" id="PF09299">
    <property type="entry name" value="Mu-transpos_C"/>
    <property type="match status" value="1"/>
</dbReference>
<dbReference type="AlphaFoldDB" id="A0A345CZK1"/>
<sequence>MDLWVTVQDCCGVAGLPAGAPNVRRKLESFVAGNEALTRKRAGSKAVEFNVCAFPAHIRAEVLLRHNQIETSAGVIQLPEKQVDPARQKLWRNWERAGAAQREQAQERVKAVILMTELVNSGLGVRQSAALAGKQLSVSENTLRTWYRRTRNHPRPDWGPALLDTRITSGSACVRKADFDEKAWEWIKTDYLRLEQPALTACYQRLEKKAQETGWVIPSYDTVSRRIKEIPVEARVLLREGEYALSQLYPSQRRTVANMSAGEWLNGDGYKHNVWVIWHNGEECRPKTWFWQDVYSRKIVGYYTDISENTDAIRYSLLDVIDKYGRPQHITIDNTRAAANKSLTAGVPNRYRFKVRDDDPIGIIPMLGIYLHWTTVEYGHGNGQAKPVERAFNAGGVGEYVDKHPACAGAWTGPNPTAKPDYQYKKNVRGNKTRPIPVETFLQALDDGIAMWNAIVGRETEICGGKLSFDQAFAASYGQRIHQFLPQEQLRMLMLCSEATTVRRDGTFTLKSGGQIQNQENVYKAEALLGAPVKKVVVRFDPRNLHGDVFCYDLDGNYICQATCDVAAAFGDTQAAREHKRLKTQKIKAAKKVAKAQTQMDILELSELMAKPDAPATVSRPVVAFPVSGNTVRRPQPVTEEQQDNSAFNDYMESVYQQQLMK</sequence>
<dbReference type="GO" id="GO:0015074">
    <property type="term" value="P:DNA integration"/>
    <property type="evidence" value="ECO:0007669"/>
    <property type="project" value="InterPro"/>
</dbReference>
<name>A0A345CZK1_9GAMM</name>
<proteinExistence type="predicted"/>
<dbReference type="SUPFAM" id="SSF46689">
    <property type="entry name" value="Homeodomain-like"/>
    <property type="match status" value="2"/>
</dbReference>
<evidence type="ECO:0000259" key="1">
    <source>
        <dbReference type="PROSITE" id="PS51702"/>
    </source>
</evidence>
<organism evidence="2 3">
    <name type="scientific">Erwinia tracheiphila</name>
    <dbReference type="NCBI Taxonomy" id="65700"/>
    <lineage>
        <taxon>Bacteria</taxon>
        <taxon>Pseudomonadati</taxon>
        <taxon>Pseudomonadota</taxon>
        <taxon>Gammaproteobacteria</taxon>
        <taxon>Enterobacterales</taxon>
        <taxon>Erwiniaceae</taxon>
        <taxon>Erwinia</taxon>
    </lineage>
</organism>
<accession>A0A345CZK1</accession>
<dbReference type="InterPro" id="IPR036397">
    <property type="entry name" value="RNaseH_sf"/>
</dbReference>
<dbReference type="SUPFAM" id="SSF53098">
    <property type="entry name" value="Ribonuclease H-like"/>
    <property type="match status" value="1"/>
</dbReference>
<dbReference type="SUPFAM" id="SSF50610">
    <property type="entry name" value="mu transposase, C-terminal domain"/>
    <property type="match status" value="1"/>
</dbReference>
<dbReference type="GO" id="GO:0006313">
    <property type="term" value="P:DNA transposition"/>
    <property type="evidence" value="ECO:0007669"/>
    <property type="project" value="InterPro"/>
</dbReference>
<evidence type="ECO:0000313" key="3">
    <source>
        <dbReference type="Proteomes" id="UP000264980"/>
    </source>
</evidence>
<feature type="domain" description="HTH Mu-type" evidence="1">
    <location>
        <begin position="1"/>
        <end position="70"/>
    </location>
</feature>
<dbReference type="InterPro" id="IPR009057">
    <property type="entry name" value="Homeodomain-like_sf"/>
</dbReference>
<protein>
    <submittedName>
        <fullName evidence="2">Transposase</fullName>
    </submittedName>
</protein>
<dbReference type="Gene3D" id="1.10.10.10">
    <property type="entry name" value="Winged helix-like DNA-binding domain superfamily/Winged helix DNA-binding domain"/>
    <property type="match status" value="1"/>
</dbReference>
<dbReference type="Pfam" id="PF02316">
    <property type="entry name" value="HTH_Tnp_Mu_1"/>
    <property type="match status" value="1"/>
</dbReference>
<dbReference type="Gene3D" id="3.30.420.10">
    <property type="entry name" value="Ribonuclease H-like superfamily/Ribonuclease H"/>
    <property type="match status" value="1"/>
</dbReference>
<dbReference type="Gene3D" id="6.10.250.2550">
    <property type="match status" value="1"/>
</dbReference>
<dbReference type="InterPro" id="IPR015126">
    <property type="entry name" value="Mu_I-gamma"/>
</dbReference>
<dbReference type="Proteomes" id="UP000264980">
    <property type="component" value="Chromosome"/>
</dbReference>
<dbReference type="Pfam" id="PF02914">
    <property type="entry name" value="DDE_2"/>
    <property type="match status" value="1"/>
</dbReference>
<dbReference type="EMBL" id="CP013970">
    <property type="protein sequence ID" value="AXF78868.1"/>
    <property type="molecule type" value="Genomic_DNA"/>
</dbReference>
<dbReference type="Pfam" id="PF09039">
    <property type="entry name" value="HTH_Tnp_Mu_2"/>
    <property type="match status" value="1"/>
</dbReference>
<reference evidence="2 3" key="1">
    <citation type="submission" date="2016-01" db="EMBL/GenBank/DDBJ databases">
        <authorList>
            <person name="Oliw E.H."/>
        </authorList>
    </citation>
    <scope>NUCLEOTIDE SEQUENCE [LARGE SCALE GENOMIC DNA]</scope>
    <source>
        <strain evidence="2 3">MDcuke</strain>
    </source>
</reference>
<dbReference type="InterPro" id="IPR015378">
    <property type="entry name" value="Transposase-like_Mu_C"/>
</dbReference>
<dbReference type="GO" id="GO:0003677">
    <property type="term" value="F:DNA binding"/>
    <property type="evidence" value="ECO:0007669"/>
    <property type="project" value="InterPro"/>
</dbReference>
<dbReference type="Gene3D" id="2.30.30.130">
    <property type="entry name" value="Transposase, Mu, C-terminal"/>
    <property type="match status" value="1"/>
</dbReference>
<dbReference type="InterPro" id="IPR009004">
    <property type="entry name" value="Transposase_Mu_C"/>
</dbReference>
<dbReference type="InterPro" id="IPR012337">
    <property type="entry name" value="RNaseH-like_sf"/>
</dbReference>
<dbReference type="InterPro" id="IPR009061">
    <property type="entry name" value="DNA-bd_dom_put_sf"/>
</dbReference>
<dbReference type="Gene3D" id="1.10.10.60">
    <property type="entry name" value="Homeodomain-like"/>
    <property type="match status" value="2"/>
</dbReference>
<dbReference type="SUPFAM" id="SSF46955">
    <property type="entry name" value="Putative DNA-binding domain"/>
    <property type="match status" value="1"/>
</dbReference>
<dbReference type="InterPro" id="IPR003314">
    <property type="entry name" value="Mu-type_HTH"/>
</dbReference>
<gene>
    <name evidence="2" type="ORF">AV903_19695</name>
</gene>
<evidence type="ECO:0000313" key="2">
    <source>
        <dbReference type="EMBL" id="AXF78868.1"/>
    </source>
</evidence>
<dbReference type="InterPro" id="IPR036388">
    <property type="entry name" value="WH-like_DNA-bd_sf"/>
</dbReference>
<dbReference type="InterPro" id="IPR004189">
    <property type="entry name" value="Phage_Mu_transposase"/>
</dbReference>
<dbReference type="GO" id="GO:0004803">
    <property type="term" value="F:transposase activity"/>
    <property type="evidence" value="ECO:0007669"/>
    <property type="project" value="InterPro"/>
</dbReference>